<protein>
    <submittedName>
        <fullName evidence="1">NA</fullName>
    </submittedName>
</protein>
<proteinExistence type="predicted"/>
<evidence type="ECO:0000313" key="1">
    <source>
        <dbReference type="EMBL" id="CAJ54048.1"/>
    </source>
</evidence>
<dbReference type="KEGG" id="lip:LIC096"/>
<dbReference type="HOGENOM" id="CLU_2001012_0_0_7"/>
<evidence type="ECO:0000313" key="2">
    <source>
        <dbReference type="Proteomes" id="UP000002430"/>
    </source>
</evidence>
<keyword evidence="1" id="KW-0614">Plasmid</keyword>
<geneLocation type="plasmid" evidence="2">
    <name>pLaw3</name>
</geneLocation>
<keyword evidence="2" id="KW-1185">Reference proteome</keyword>
<reference evidence="1 2" key="1">
    <citation type="submission" date="2005-11" db="EMBL/GenBank/DDBJ databases">
        <title>The complete genome sequence of Lawsonia intracellularis: the causative agent of proliferative enteropathy.</title>
        <authorList>
            <person name="Kaur K."/>
            <person name="Zhang Q."/>
            <person name="Beckler D."/>
            <person name="Munir S."/>
            <person name="Li L."/>
            <person name="Kinsley K."/>
            <person name="Herron L."/>
            <person name="Peterson A."/>
            <person name="May B."/>
            <person name="Singh S."/>
            <person name="Gebhart C."/>
            <person name="Kapur V."/>
        </authorList>
    </citation>
    <scope>NUCLEOTIDE SEQUENCE [LARGE SCALE GENOMIC DNA]</scope>
    <source>
        <strain evidence="1 2">PHE/MN1-00</strain>
        <plasmid evidence="2">pLaw3</plasmid>
    </source>
</reference>
<dbReference type="AlphaFoldDB" id="Q1MNN5"/>
<dbReference type="EMBL" id="AM180255">
    <property type="protein sequence ID" value="CAJ54048.1"/>
    <property type="molecule type" value="Genomic_DNA"/>
</dbReference>
<sequence length="124" mass="14213">MTYLAREMYMEHNQLLSLHSTSSKEKTICLGRQQNKSIYPINLCIAQEKRSSTIATYLSTISIHRQCITRLSPFNPLTIFVDTIFSQKKNYPITNYRFSIKCSLKANSSRHVKATSKGISNGIY</sequence>
<accession>Q1MNN5</accession>
<dbReference type="Proteomes" id="UP000002430">
    <property type="component" value="Plasmid 3"/>
</dbReference>
<name>Q1MNN5_LAWIP</name>
<gene>
    <name evidence="1" type="ordered locus">LIC096</name>
</gene>
<organism evidence="1 2">
    <name type="scientific">Lawsonia intracellularis (strain PHE/MN1-00)</name>
    <dbReference type="NCBI Taxonomy" id="363253"/>
    <lineage>
        <taxon>Bacteria</taxon>
        <taxon>Pseudomonadati</taxon>
        <taxon>Thermodesulfobacteriota</taxon>
        <taxon>Desulfovibrionia</taxon>
        <taxon>Desulfovibrionales</taxon>
        <taxon>Desulfovibrionaceae</taxon>
        <taxon>Lawsonia</taxon>
    </lineage>
</organism>